<dbReference type="AlphaFoldDB" id="A0AA45WQT1"/>
<organism evidence="3 4">
    <name type="scientific">Laceyella tengchongensis</name>
    <dbReference type="NCBI Taxonomy" id="574699"/>
    <lineage>
        <taxon>Bacteria</taxon>
        <taxon>Bacillati</taxon>
        <taxon>Bacillota</taxon>
        <taxon>Bacilli</taxon>
        <taxon>Bacillales</taxon>
        <taxon>Thermoactinomycetaceae</taxon>
        <taxon>Laceyella</taxon>
    </lineage>
</organism>
<gene>
    <name evidence="3" type="ORF">SAMN06265361_1056</name>
</gene>
<accession>A0AA45WQT1</accession>
<keyword evidence="4" id="KW-1185">Reference proteome</keyword>
<feature type="domain" description="MurNAc-LAA" evidence="2">
    <location>
        <begin position="70"/>
        <end position="189"/>
    </location>
</feature>
<proteinExistence type="predicted"/>
<dbReference type="InterPro" id="IPR050695">
    <property type="entry name" value="N-acetylmuramoyl_amidase_3"/>
</dbReference>
<dbReference type="GO" id="GO:0008745">
    <property type="term" value="F:N-acetylmuramoyl-L-alanine amidase activity"/>
    <property type="evidence" value="ECO:0007669"/>
    <property type="project" value="InterPro"/>
</dbReference>
<dbReference type="InterPro" id="IPR002508">
    <property type="entry name" value="MurNAc-LAA_cat"/>
</dbReference>
<dbReference type="GO" id="GO:0009253">
    <property type="term" value="P:peptidoglycan catabolic process"/>
    <property type="evidence" value="ECO:0007669"/>
    <property type="project" value="InterPro"/>
</dbReference>
<dbReference type="SMART" id="SM00646">
    <property type="entry name" value="Ami_3"/>
    <property type="match status" value="1"/>
</dbReference>
<dbReference type="CDD" id="cd02696">
    <property type="entry name" value="MurNAc-LAA"/>
    <property type="match status" value="1"/>
</dbReference>
<evidence type="ECO:0000313" key="4">
    <source>
        <dbReference type="Proteomes" id="UP001157946"/>
    </source>
</evidence>
<dbReference type="Pfam" id="PF01520">
    <property type="entry name" value="Amidase_3"/>
    <property type="match status" value="1"/>
</dbReference>
<name>A0AA45WQT1_9BACL</name>
<protein>
    <submittedName>
        <fullName evidence="3">N-acetylmuramoyl-L-alanine amidase</fullName>
    </submittedName>
</protein>
<dbReference type="Proteomes" id="UP001157946">
    <property type="component" value="Unassembled WGS sequence"/>
</dbReference>
<evidence type="ECO:0000259" key="2">
    <source>
        <dbReference type="SMART" id="SM00646"/>
    </source>
</evidence>
<dbReference type="PANTHER" id="PTHR30404:SF0">
    <property type="entry name" value="N-ACETYLMURAMOYL-L-ALANINE AMIDASE AMIC"/>
    <property type="match status" value="1"/>
</dbReference>
<dbReference type="EMBL" id="FXTU01000005">
    <property type="protein sequence ID" value="SMP24882.1"/>
    <property type="molecule type" value="Genomic_DNA"/>
</dbReference>
<dbReference type="SUPFAM" id="SSF53187">
    <property type="entry name" value="Zn-dependent exopeptidases"/>
    <property type="match status" value="1"/>
</dbReference>
<evidence type="ECO:0000256" key="1">
    <source>
        <dbReference type="ARBA" id="ARBA00022801"/>
    </source>
</evidence>
<keyword evidence="1" id="KW-0378">Hydrolase</keyword>
<dbReference type="Gene3D" id="3.40.630.40">
    <property type="entry name" value="Zn-dependent exopeptidases"/>
    <property type="match status" value="1"/>
</dbReference>
<comment type="caution">
    <text evidence="3">The sequence shown here is derived from an EMBL/GenBank/DDBJ whole genome shotgun (WGS) entry which is preliminary data.</text>
</comment>
<dbReference type="PANTHER" id="PTHR30404">
    <property type="entry name" value="N-ACETYLMURAMOYL-L-ALANINE AMIDASE"/>
    <property type="match status" value="1"/>
</dbReference>
<evidence type="ECO:0000313" key="3">
    <source>
        <dbReference type="EMBL" id="SMP24882.1"/>
    </source>
</evidence>
<sequence length="243" mass="26315">MNLIVIDPGHGGKDSGAVDYGLKEADVALRLAELVNNYLGDYANAATSMTRNKNTSPTYPAPPEGLRKRIAFANSKNADFFLSLHCNAGGGSGFESFVAHNAPARTKQIQKVINDQVLSYLKGYGIGAHGNPAKNDSQAARSRIAVLRDTRMPAVLLECLFIDNPKENKLLRDPKFLDGLAAAIVEGLAEALGLKKKVTKPKPMYRVEVNGKLIYDTAYEGKIAEAVIKAIDKNANKIYLTKL</sequence>
<dbReference type="GO" id="GO:0030288">
    <property type="term" value="C:outer membrane-bounded periplasmic space"/>
    <property type="evidence" value="ECO:0007669"/>
    <property type="project" value="TreeGrafter"/>
</dbReference>
<reference evidence="3" key="1">
    <citation type="submission" date="2017-05" db="EMBL/GenBank/DDBJ databases">
        <authorList>
            <person name="Varghese N."/>
            <person name="Submissions S."/>
        </authorList>
    </citation>
    <scope>NUCLEOTIDE SEQUENCE</scope>
    <source>
        <strain evidence="3">DSM 45262</strain>
    </source>
</reference>
<dbReference type="RefSeq" id="WP_102991152.1">
    <property type="nucleotide sequence ID" value="NZ_FXTU01000005.1"/>
</dbReference>